<protein>
    <recommendedName>
        <fullName evidence="4">[histone H3]-trimethyl-L-lysine(4) demethylase</fullName>
        <ecNumber evidence="4">1.14.11.67</ecNumber>
    </recommendedName>
</protein>
<proteinExistence type="inferred from homology"/>
<evidence type="ECO:0000256" key="6">
    <source>
        <dbReference type="ARBA" id="ARBA00022737"/>
    </source>
</evidence>
<dbReference type="InterPro" id="IPR019786">
    <property type="entry name" value="Zinc_finger_PHD-type_CS"/>
</dbReference>
<evidence type="ECO:0000256" key="9">
    <source>
        <dbReference type="ARBA" id="ARBA00022853"/>
    </source>
</evidence>
<evidence type="ECO:0000259" key="18">
    <source>
        <dbReference type="PROSITE" id="PS51011"/>
    </source>
</evidence>
<dbReference type="PROSITE" id="PS51184">
    <property type="entry name" value="JMJC"/>
    <property type="match status" value="1"/>
</dbReference>
<evidence type="ECO:0000256" key="12">
    <source>
        <dbReference type="ARBA" id="ARBA00023004"/>
    </source>
</evidence>
<dbReference type="InterPro" id="IPR019787">
    <property type="entry name" value="Znf_PHD-finger"/>
</dbReference>
<keyword evidence="6" id="KW-0677">Repeat</keyword>
<evidence type="ECO:0000256" key="15">
    <source>
        <dbReference type="PROSITE-ProRule" id="PRU00146"/>
    </source>
</evidence>
<evidence type="ECO:0000256" key="1">
    <source>
        <dbReference type="ARBA" id="ARBA00001954"/>
    </source>
</evidence>
<evidence type="ECO:0000256" key="7">
    <source>
        <dbReference type="ARBA" id="ARBA00022771"/>
    </source>
</evidence>
<gene>
    <name evidence="21" type="ORF">JOB18_045284</name>
</gene>
<feature type="region of interest" description="Disordered" evidence="16">
    <location>
        <begin position="1328"/>
        <end position="1358"/>
    </location>
</feature>
<feature type="compositionally biased region" description="Polar residues" evidence="16">
    <location>
        <begin position="195"/>
        <end position="204"/>
    </location>
</feature>
<name>A0AAV6QQ67_SOLSE</name>
<feature type="region of interest" description="Disordered" evidence="16">
    <location>
        <begin position="184"/>
        <end position="204"/>
    </location>
</feature>
<evidence type="ECO:0000313" key="22">
    <source>
        <dbReference type="Proteomes" id="UP000693946"/>
    </source>
</evidence>
<dbReference type="FunFam" id="2.60.120.650:FF:000035">
    <property type="entry name" value="PHD transcription factor Rum1"/>
    <property type="match status" value="1"/>
</dbReference>
<feature type="domain" description="PHD-type" evidence="17">
    <location>
        <begin position="1153"/>
        <end position="1203"/>
    </location>
</feature>
<evidence type="ECO:0000259" key="20">
    <source>
        <dbReference type="PROSITE" id="PS51184"/>
    </source>
</evidence>
<dbReference type="InterPro" id="IPR013637">
    <property type="entry name" value="Lys_sp_deMease-like_dom"/>
</dbReference>
<evidence type="ECO:0000256" key="11">
    <source>
        <dbReference type="ARBA" id="ARBA00023002"/>
    </source>
</evidence>
<dbReference type="EMBL" id="JAGKHQ010000016">
    <property type="protein sequence ID" value="KAG7495170.1"/>
    <property type="molecule type" value="Genomic_DNA"/>
</dbReference>
<keyword evidence="9" id="KW-0156">Chromatin regulator</keyword>
<dbReference type="Proteomes" id="UP000693946">
    <property type="component" value="Linkage Group LG4"/>
</dbReference>
<evidence type="ECO:0000256" key="2">
    <source>
        <dbReference type="ARBA" id="ARBA00004123"/>
    </source>
</evidence>
<dbReference type="SMART" id="SM00558">
    <property type="entry name" value="JmjC"/>
    <property type="match status" value="1"/>
</dbReference>
<dbReference type="SMART" id="SM00501">
    <property type="entry name" value="BRIGHT"/>
    <property type="match status" value="1"/>
</dbReference>
<dbReference type="CDD" id="cd15515">
    <property type="entry name" value="PHD1_KDM5A_like"/>
    <property type="match status" value="1"/>
</dbReference>
<feature type="domain" description="ARID" evidence="18">
    <location>
        <begin position="80"/>
        <end position="170"/>
    </location>
</feature>
<dbReference type="InterPro" id="IPR001606">
    <property type="entry name" value="ARID_dom"/>
</dbReference>
<dbReference type="GO" id="GO:0008270">
    <property type="term" value="F:zinc ion binding"/>
    <property type="evidence" value="ECO:0007669"/>
    <property type="project" value="UniProtKB-KW"/>
</dbReference>
<keyword evidence="10" id="KW-0223">Dioxygenase</keyword>
<dbReference type="Pfam" id="PF21323">
    <property type="entry name" value="KDM5_C-hel"/>
    <property type="match status" value="1"/>
</dbReference>
<dbReference type="Pfam" id="PF02373">
    <property type="entry name" value="JmjC"/>
    <property type="match status" value="1"/>
</dbReference>
<dbReference type="GO" id="GO:0003677">
    <property type="term" value="F:DNA binding"/>
    <property type="evidence" value="ECO:0007669"/>
    <property type="project" value="InterPro"/>
</dbReference>
<dbReference type="Pfam" id="PF00628">
    <property type="entry name" value="PHD"/>
    <property type="match status" value="1"/>
</dbReference>
<comment type="cofactor">
    <cofactor evidence="1">
        <name>Fe(2+)</name>
        <dbReference type="ChEBI" id="CHEBI:29033"/>
    </cofactor>
</comment>
<feature type="domain" description="JmjN" evidence="19">
    <location>
        <begin position="15"/>
        <end position="56"/>
    </location>
</feature>
<dbReference type="PANTHER" id="PTHR10694">
    <property type="entry name" value="LYSINE-SPECIFIC DEMETHYLASE"/>
    <property type="match status" value="1"/>
</dbReference>
<dbReference type="InterPro" id="IPR003349">
    <property type="entry name" value="JmjN"/>
</dbReference>
<keyword evidence="8" id="KW-0862">Zinc</keyword>
<dbReference type="InterPro" id="IPR004198">
    <property type="entry name" value="Znf_C5HC2"/>
</dbReference>
<dbReference type="GO" id="GO:0034647">
    <property type="term" value="F:histone H3K4me/H3K4me2/H3K4me3 demethylase activity"/>
    <property type="evidence" value="ECO:0007669"/>
    <property type="project" value="UniProtKB-EC"/>
</dbReference>
<accession>A0AAV6QQ67</accession>
<dbReference type="PANTHER" id="PTHR10694:SF136">
    <property type="entry name" value="[HISTONE H3]-TRIMETHYL-L-LYSINE(4) DEMETHYLASE"/>
    <property type="match status" value="1"/>
</dbReference>
<keyword evidence="11" id="KW-0560">Oxidoreductase</keyword>
<keyword evidence="22" id="KW-1185">Reference proteome</keyword>
<dbReference type="SMART" id="SM01014">
    <property type="entry name" value="ARID"/>
    <property type="match status" value="1"/>
</dbReference>
<dbReference type="InterPro" id="IPR048615">
    <property type="entry name" value="KDM5_C-hel"/>
</dbReference>
<dbReference type="InterPro" id="IPR003347">
    <property type="entry name" value="JmjC_dom"/>
</dbReference>
<evidence type="ECO:0000256" key="16">
    <source>
        <dbReference type="SAM" id="MobiDB-lite"/>
    </source>
</evidence>
<dbReference type="PROSITE" id="PS51183">
    <property type="entry name" value="JMJN"/>
    <property type="match status" value="1"/>
</dbReference>
<dbReference type="FunFam" id="2.60.120.650:FF:000001">
    <property type="entry name" value="Putative lysine-specific demethylase 5b"/>
    <property type="match status" value="1"/>
</dbReference>
<dbReference type="InterPro" id="IPR001965">
    <property type="entry name" value="Znf_PHD"/>
</dbReference>
<dbReference type="SMART" id="SM00249">
    <property type="entry name" value="PHD"/>
    <property type="match status" value="2"/>
</dbReference>
<keyword evidence="12" id="KW-0408">Iron</keyword>
<dbReference type="GO" id="GO:0000785">
    <property type="term" value="C:chromatin"/>
    <property type="evidence" value="ECO:0007669"/>
    <property type="project" value="TreeGrafter"/>
</dbReference>
<dbReference type="FunFam" id="1.10.150.60:FF:000001">
    <property type="entry name" value="Putative lysine-specific demethylase 5b"/>
    <property type="match status" value="1"/>
</dbReference>
<organism evidence="21 22">
    <name type="scientific">Solea senegalensis</name>
    <name type="common">Senegalese sole</name>
    <dbReference type="NCBI Taxonomy" id="28829"/>
    <lineage>
        <taxon>Eukaryota</taxon>
        <taxon>Metazoa</taxon>
        <taxon>Chordata</taxon>
        <taxon>Craniata</taxon>
        <taxon>Vertebrata</taxon>
        <taxon>Euteleostomi</taxon>
        <taxon>Actinopterygii</taxon>
        <taxon>Neopterygii</taxon>
        <taxon>Teleostei</taxon>
        <taxon>Neoteleostei</taxon>
        <taxon>Acanthomorphata</taxon>
        <taxon>Carangaria</taxon>
        <taxon>Pleuronectiformes</taxon>
        <taxon>Pleuronectoidei</taxon>
        <taxon>Soleidae</taxon>
        <taxon>Solea</taxon>
    </lineage>
</organism>
<evidence type="ECO:0000313" key="21">
    <source>
        <dbReference type="EMBL" id="KAG7495170.1"/>
    </source>
</evidence>
<dbReference type="EC" id="1.14.11.67" evidence="4"/>
<evidence type="ECO:0000256" key="14">
    <source>
        <dbReference type="ARBA" id="ARBA00048734"/>
    </source>
</evidence>
<dbReference type="Pfam" id="PF02375">
    <property type="entry name" value="JmjN"/>
    <property type="match status" value="1"/>
</dbReference>
<keyword evidence="13" id="KW-0539">Nucleus</keyword>
<dbReference type="CDD" id="cd16874">
    <property type="entry name" value="ARID_KDM5B"/>
    <property type="match status" value="1"/>
</dbReference>
<keyword evidence="5" id="KW-0479">Metal-binding</keyword>
<sequence>MSQPQLNEFIPPPECPVFEPSWEEFADPFAYINKIRPIAEKTGICKIRPPPDWQPPFACDVDRLKFTPRIQRLNELEAQTRVKLNFLDQIAKFWELQGCTLKIPHVERKILDLYQLNKLVNEEGGFDAVCRERRWTKISVKMGFAPGKAIGSHLRTHYERILYPYNLFQNGANLSRATLTNDTKDKEYTPHDLPQRQSVQPQETCTIARRAKRMKSERSYFKTEPGEVRDKRPNLRRRMGTYVAKPEPVRMAVTKVKREPSEHGDLTEYEDTELNMIKSPHNRVDQYMCQVCNNGSAEDRLLLCDGCDDSYHTFCLIPPLHDIPKGDWRCPRCLAQECGKPPVAFGFEQAGRSYTLQSFGDMADSFKSDYFNMPVHMVPTELVEKEFWRLVSTIEEDVTVEYGADIASKEFGSGFPVKNGHFEVPPEDEHYLSCGWNLNNMPVLDASVLTHITADICGMKLPWLYVGMCFSSFCWHIEDHWSYSINYLHWGEPKTWYGAPGSSAEHLESVMKKLAPELFESQPDLLHQLVTIMNPNTLMNNGVPIYRTNQCAGEFVITFPRAYHSGFNQGFNFAEAVNFCTMDWMPIGRNCVTHYRQLNRYCVFSHDEMTCNMAAKADTMDVELASAVQQDMTVMVQQEEELRQKIKKLGVMQSRQVDYENLPDEERQCSKCWTTCYLSGVTCACSPGKTVCLYHTQNLCSCPQTSLELKFKFTLDELHRLMASVKLRAESYKEWLCTVKEILERNGNKKRGLEELHSLVEQAETKVFPTNSLVDQLRTVTIEADKVAVMAQQLLNGKRQTRYRSGGGKSQNQNELTVEELRSFVQQLDSLPCTIRQAPLLKDLLMRVDDFQQRSDCLLSDESPSPVELQDLLDVSLGLDVELPQLPLLRERLEQAHWLEAVQQASSWPDSLCLDTMRRLIDQGVGLAPHSSVEKAMARLQELLTVSEQWEEKVLGLIKARPYHGLETLDAALQEVENIPAYLPNCLQLKDVVTKAKKWLHEAEALQLGGRIPLLDSLSELVLRAEGIPVRLDPLSRLEALISDVQAWKESAAKTFLLKNSTFSLLEVLCPRCDVGSGHQRSRSKKAKDAPQIIKKPSSKLESLCDVERVLSESRDTASAMTTLAEVHQREMEMLLALRASNESRLLPAENCSTLCVCVCQKAPSGAMVQCELCREVFHCGCMDAASDLEYGQAWLCPLCQRSRKPPLDKVLPLLASLQRIRVRLPEGDALRFLIERTVRWQHRVQQACTDGVLEKVSKTMRTVPRISSHLTQETNGSSFYIEHPPVPLQGLGSELDELMVEGFLLQVTLPETEQLYRYLLYKLAPLPTQSSPTGNHTEQSRRGSPHHNKVMASYSKD</sequence>
<dbReference type="Pfam" id="PF01388">
    <property type="entry name" value="ARID"/>
    <property type="match status" value="1"/>
</dbReference>
<keyword evidence="7 15" id="KW-0863">Zinc-finger</keyword>
<evidence type="ECO:0000259" key="19">
    <source>
        <dbReference type="PROSITE" id="PS51183"/>
    </source>
</evidence>
<evidence type="ECO:0000256" key="10">
    <source>
        <dbReference type="ARBA" id="ARBA00022964"/>
    </source>
</evidence>
<evidence type="ECO:0000256" key="13">
    <source>
        <dbReference type="ARBA" id="ARBA00023242"/>
    </source>
</evidence>
<comment type="similarity">
    <text evidence="3">Belongs to the JARID1 histone demethylase family.</text>
</comment>
<dbReference type="PROSITE" id="PS50016">
    <property type="entry name" value="ZF_PHD_2"/>
    <property type="match status" value="2"/>
</dbReference>
<evidence type="ECO:0000256" key="3">
    <source>
        <dbReference type="ARBA" id="ARBA00006801"/>
    </source>
</evidence>
<comment type="caution">
    <text evidence="21">The sequence shown here is derived from an EMBL/GenBank/DDBJ whole genome shotgun (WGS) entry which is preliminary data.</text>
</comment>
<dbReference type="InterPro" id="IPR047981">
    <property type="entry name" value="KDM5B_ARID"/>
</dbReference>
<evidence type="ECO:0000259" key="17">
    <source>
        <dbReference type="PROSITE" id="PS50016"/>
    </source>
</evidence>
<reference evidence="21 22" key="1">
    <citation type="journal article" date="2021" name="Sci. Rep.">
        <title>Chromosome anchoring in Senegalese sole (Solea senegalensis) reveals sex-associated markers and genome rearrangements in flatfish.</title>
        <authorList>
            <person name="Guerrero-Cozar I."/>
            <person name="Gomez-Garrido J."/>
            <person name="Berbel C."/>
            <person name="Martinez-Blanch J.F."/>
            <person name="Alioto T."/>
            <person name="Claros M.G."/>
            <person name="Gagnaire P.A."/>
            <person name="Manchado M."/>
        </authorList>
    </citation>
    <scope>NUCLEOTIDE SEQUENCE [LARGE SCALE GENOMIC DNA]</scope>
    <source>
        <strain evidence="21">Sse05_10M</strain>
    </source>
</reference>
<comment type="subcellular location">
    <subcellularLocation>
        <location evidence="2">Nucleus</location>
    </subcellularLocation>
</comment>
<dbReference type="Pfam" id="PF08429">
    <property type="entry name" value="PLU-1"/>
    <property type="match status" value="1"/>
</dbReference>
<dbReference type="PROSITE" id="PS51011">
    <property type="entry name" value="ARID"/>
    <property type="match status" value="1"/>
</dbReference>
<feature type="compositionally biased region" description="Polar residues" evidence="16">
    <location>
        <begin position="1328"/>
        <end position="1338"/>
    </location>
</feature>
<dbReference type="PROSITE" id="PS01359">
    <property type="entry name" value="ZF_PHD_1"/>
    <property type="match status" value="2"/>
</dbReference>
<evidence type="ECO:0000256" key="4">
    <source>
        <dbReference type="ARBA" id="ARBA00012902"/>
    </source>
</evidence>
<comment type="catalytic activity">
    <reaction evidence="14">
        <text>N(6),N(6),N(6)-trimethyl-L-lysyl(4)-[histone H3] + 3 2-oxoglutarate + 3 O2 = L-lysyl(4)-[histone H3] + 3 formaldehyde + 3 succinate + 3 CO2</text>
        <dbReference type="Rhea" id="RHEA:60208"/>
        <dbReference type="Rhea" id="RHEA-COMP:15537"/>
        <dbReference type="Rhea" id="RHEA-COMP:15547"/>
        <dbReference type="ChEBI" id="CHEBI:15379"/>
        <dbReference type="ChEBI" id="CHEBI:16526"/>
        <dbReference type="ChEBI" id="CHEBI:16810"/>
        <dbReference type="ChEBI" id="CHEBI:16842"/>
        <dbReference type="ChEBI" id="CHEBI:29969"/>
        <dbReference type="ChEBI" id="CHEBI:30031"/>
        <dbReference type="ChEBI" id="CHEBI:61961"/>
        <dbReference type="EC" id="1.14.11.67"/>
    </reaction>
</comment>
<dbReference type="GO" id="GO:0006355">
    <property type="term" value="P:regulation of DNA-templated transcription"/>
    <property type="evidence" value="ECO:0007669"/>
    <property type="project" value="TreeGrafter"/>
</dbReference>
<evidence type="ECO:0000256" key="8">
    <source>
        <dbReference type="ARBA" id="ARBA00022833"/>
    </source>
</evidence>
<evidence type="ECO:0000256" key="5">
    <source>
        <dbReference type="ARBA" id="ARBA00022723"/>
    </source>
</evidence>
<dbReference type="SMART" id="SM00545">
    <property type="entry name" value="JmjN"/>
    <property type="match status" value="1"/>
</dbReference>
<feature type="compositionally biased region" description="Basic and acidic residues" evidence="16">
    <location>
        <begin position="184"/>
        <end position="194"/>
    </location>
</feature>
<dbReference type="GO" id="GO:0005654">
    <property type="term" value="C:nucleoplasm"/>
    <property type="evidence" value="ECO:0007669"/>
    <property type="project" value="UniProtKB-ARBA"/>
</dbReference>
<feature type="domain" description="PHD-type" evidence="17">
    <location>
        <begin position="286"/>
        <end position="336"/>
    </location>
</feature>
<dbReference type="Pfam" id="PF02928">
    <property type="entry name" value="zf-C5HC2"/>
    <property type="match status" value="1"/>
</dbReference>
<feature type="domain" description="JmjC" evidence="20">
    <location>
        <begin position="430"/>
        <end position="596"/>
    </location>
</feature>